<evidence type="ECO:0000256" key="11">
    <source>
        <dbReference type="ARBA" id="ARBA00022857"/>
    </source>
</evidence>
<dbReference type="GO" id="GO:0016491">
    <property type="term" value="F:oxidoreductase activity"/>
    <property type="evidence" value="ECO:0007669"/>
    <property type="project" value="InterPro"/>
</dbReference>
<dbReference type="NCBIfam" id="NF006942">
    <property type="entry name" value="PRK09424.1"/>
    <property type="match status" value="1"/>
</dbReference>
<keyword evidence="12" id="KW-0809">Transit peptide</keyword>
<evidence type="ECO:0000256" key="24">
    <source>
        <dbReference type="SAM" id="Phobius"/>
    </source>
</evidence>
<feature type="transmembrane region" description="Helical" evidence="24">
    <location>
        <begin position="673"/>
        <end position="694"/>
    </location>
</feature>
<dbReference type="GO" id="GO:0008750">
    <property type="term" value="F:proton-translocating NAD(P)+ transhydrogenase activity"/>
    <property type="evidence" value="ECO:0007669"/>
    <property type="project" value="UniProtKB-EC"/>
</dbReference>
<keyword evidence="6" id="KW-1003">Cell membrane</keyword>
<protein>
    <recommendedName>
        <fullName evidence="22">NAD(P) transhydrogenase, mitochondrial</fullName>
        <ecNumber evidence="5">7.1.1.1</ecNumber>
    </recommendedName>
    <alternativeName>
        <fullName evidence="23">Nicotinamide nucleotide transhydrogenase</fullName>
    </alternativeName>
</protein>
<feature type="domain" description="Alanine dehydrogenase/pyridine nucleotide transhydrogenase NAD(H)-binding" evidence="25">
    <location>
        <begin position="241"/>
        <end position="405"/>
    </location>
</feature>
<evidence type="ECO:0000259" key="26">
    <source>
        <dbReference type="SMART" id="SM01003"/>
    </source>
</evidence>
<keyword evidence="17" id="KW-0496">Mitochondrion</keyword>
<dbReference type="SMART" id="SM01003">
    <property type="entry name" value="AlaDh_PNT_N"/>
    <property type="match status" value="1"/>
</dbReference>
<dbReference type="InterPro" id="IPR034300">
    <property type="entry name" value="PNTB-like"/>
</dbReference>
<evidence type="ECO:0000256" key="1">
    <source>
        <dbReference type="ARBA" id="ARBA00004292"/>
    </source>
</evidence>
<evidence type="ECO:0000256" key="6">
    <source>
        <dbReference type="ARBA" id="ARBA00022475"/>
    </source>
</evidence>
<dbReference type="Gene3D" id="3.40.50.720">
    <property type="entry name" value="NAD(P)-binding Rossmann-like Domain"/>
    <property type="match status" value="2"/>
</dbReference>
<dbReference type="InterPro" id="IPR008142">
    <property type="entry name" value="AlaDH/PNT_CS1"/>
</dbReference>
<dbReference type="Gene3D" id="3.40.50.1220">
    <property type="entry name" value="TPP-binding domain"/>
    <property type="match status" value="1"/>
</dbReference>
<evidence type="ECO:0000256" key="21">
    <source>
        <dbReference type="ARBA" id="ARBA00061558"/>
    </source>
</evidence>
<comment type="catalytic activity">
    <reaction evidence="19">
        <text>NAD(+) + NADPH + H(+)(in) = NADH + NADP(+) + H(+)(out)</text>
        <dbReference type="Rhea" id="RHEA:47992"/>
        <dbReference type="ChEBI" id="CHEBI:15378"/>
        <dbReference type="ChEBI" id="CHEBI:57540"/>
        <dbReference type="ChEBI" id="CHEBI:57783"/>
        <dbReference type="ChEBI" id="CHEBI:57945"/>
        <dbReference type="ChEBI" id="CHEBI:58349"/>
        <dbReference type="EC" id="7.1.1.1"/>
    </reaction>
</comment>
<organism evidence="27 28">
    <name type="scientific">Chlorella sorokiniana</name>
    <name type="common">Freshwater green alga</name>
    <dbReference type="NCBI Taxonomy" id="3076"/>
    <lineage>
        <taxon>Eukaryota</taxon>
        <taxon>Viridiplantae</taxon>
        <taxon>Chlorophyta</taxon>
        <taxon>core chlorophytes</taxon>
        <taxon>Trebouxiophyceae</taxon>
        <taxon>Chlorellales</taxon>
        <taxon>Chlorellaceae</taxon>
        <taxon>Chlorella clade</taxon>
        <taxon>Chlorella</taxon>
    </lineage>
</organism>
<evidence type="ECO:0000256" key="4">
    <source>
        <dbReference type="ARBA" id="ARBA00011738"/>
    </source>
</evidence>
<dbReference type="Pfam" id="PF05222">
    <property type="entry name" value="AlaDh_PNT_N"/>
    <property type="match status" value="1"/>
</dbReference>
<dbReference type="InterPro" id="IPR007886">
    <property type="entry name" value="AlaDH/PNT_N"/>
</dbReference>
<evidence type="ECO:0000256" key="10">
    <source>
        <dbReference type="ARBA" id="ARBA00022792"/>
    </source>
</evidence>
<dbReference type="EMBL" id="LHPG02000005">
    <property type="protein sequence ID" value="PRW58594.1"/>
    <property type="molecule type" value="Genomic_DNA"/>
</dbReference>
<comment type="caution">
    <text evidence="27">The sequence shown here is derived from an EMBL/GenBank/DDBJ whole genome shotgun (WGS) entry which is preliminary data.</text>
</comment>
<evidence type="ECO:0000259" key="25">
    <source>
        <dbReference type="SMART" id="SM01002"/>
    </source>
</evidence>
<evidence type="ECO:0000256" key="7">
    <source>
        <dbReference type="ARBA" id="ARBA00022519"/>
    </source>
</evidence>
<evidence type="ECO:0000256" key="23">
    <source>
        <dbReference type="ARBA" id="ARBA00079255"/>
    </source>
</evidence>
<feature type="transmembrane region" description="Helical" evidence="24">
    <location>
        <begin position="648"/>
        <end position="666"/>
    </location>
</feature>
<comment type="similarity">
    <text evidence="3">In the N-terminal section; belongs to the AlaDH/PNT family.</text>
</comment>
<dbReference type="InterPro" id="IPR026255">
    <property type="entry name" value="NADP_transhyd_a"/>
</dbReference>
<feature type="transmembrane region" description="Helical" evidence="24">
    <location>
        <begin position="885"/>
        <end position="905"/>
    </location>
</feature>
<evidence type="ECO:0000256" key="14">
    <source>
        <dbReference type="ARBA" id="ARBA00022989"/>
    </source>
</evidence>
<evidence type="ECO:0000256" key="22">
    <source>
        <dbReference type="ARBA" id="ARBA00074145"/>
    </source>
</evidence>
<feature type="transmembrane region" description="Helical" evidence="24">
    <location>
        <begin position="829"/>
        <end position="848"/>
    </location>
</feature>
<feature type="transmembrane region" description="Helical" evidence="24">
    <location>
        <begin position="806"/>
        <end position="823"/>
    </location>
</feature>
<dbReference type="PANTHER" id="PTHR10160">
    <property type="entry name" value="NAD(P) TRANSHYDROGENASE"/>
    <property type="match status" value="1"/>
</dbReference>
<dbReference type="GO" id="GO:0005886">
    <property type="term" value="C:plasma membrane"/>
    <property type="evidence" value="ECO:0007669"/>
    <property type="project" value="UniProtKB-SubCell"/>
</dbReference>
<keyword evidence="13" id="KW-1278">Translocase</keyword>
<dbReference type="PANTHER" id="PTHR10160:SF19">
    <property type="entry name" value="PROTON-TRANSLOCATING NAD(P)(+) TRANSHYDROGENASE"/>
    <property type="match status" value="1"/>
</dbReference>
<dbReference type="STRING" id="3076.A0A2P6TWZ9"/>
<comment type="function">
    <text evidence="20">The transhydrogenation between NADH and NADP is coupled to respiration and ATP hydrolysis and functions as a proton pump across the membrane. May play a role in reactive oxygen species (ROS) detoxification in the adrenal gland.</text>
</comment>
<evidence type="ECO:0000256" key="3">
    <source>
        <dbReference type="ARBA" id="ARBA00005624"/>
    </source>
</evidence>
<keyword evidence="28" id="KW-1185">Reference proteome</keyword>
<keyword evidence="18 24" id="KW-0472">Membrane</keyword>
<sequence>MRASPALPRTSASQGTMLARAAQLNRAVPALVHLCRPSPHLAAAAARGPAPARRFSVITNVATPEAPQKKGSEGQAASFASQATVAGIPYADLTIGVPRETYANECRVALTPAGVTALKKAGFKNVVVEAGAGASANFSDEEYKAAGATIGSTSDAFGQDIVLKIRPPSVASEVGLFKEGGRLISFIYPAQNKDLVEALQKKKMTVLGMDCIPRTISRAQTFDALSSMANIAGYRAVVEAAQHFGRFFTGQITAAGRVPPAKVLIIGGGVAGLSAIGTAKNMGAIVRVFDTRAAVAEQAKSLGAEFLTVELEETGEGQGGYAKEMSPEFIEAEMALFREQARDVDIIISTALIPGKRAPLLITKDMVESMKPGSVTVDLAAEQGGNIQTTVPGEVVKHGSVTCIGYTDMPSRLPAQSSTLLSNNISKFLLSQGPFTHPKEKDVWRVDHKDDAVRGALVLENGQLMWPAPPLPAPAAPPPKKEAEAKKELTPEEIYADTLKSALTTTVGLSCIVGLGAVSPGPAFSSMMTKFGLASICGYQTVWGVTPALHSPLMSVTNAISGLTAVGGMVLAGGGLVPGNTPQALAAGAILASAVNIGGGFTITQRMLDMFKRPTDPPEYNQLYAIPGLAMLATYAAGHFTGHPEMESLSYLGSGGLCIAAIACLANQQTARLGNALGLIGVGTGLAATLGAVSQTSGDPAVLAQILGSLGIGGAIGATIAKKMAITDLPQMVAAFHSLVGLAAVCASISSYMASDPAHLDGVHMTATFLGTLIGAVTLTGSAVAFGKLHGLLASAPLALPGKNAINLGLAAGNAAAGVAFIGSGTTDAATGVAALSATTGLAGILGAHMTASIGGADMPVVITLLNSYSGYALCAEGFMLQNDLLTTVGALIGSSGAILSYIMCKAMNRSLANVILGGYGTTATGPAAKVEGTHTEIDVLGAAEAITQAKKVLIVPGYGLAVANAQYAVADLVNGLRKKGIAVKFGIHPVAGRMPGQLNVLLAEAGVPYDIVEEMEEVNPEIESFDLALVIGANDTVNSAAIEDPNSVIAGMPVIEVWKAKQVIMMKRSMASGYAGADNPVFVKPNTQMLLGDAKMLLGDAKMLLGDAKMLLGDAKMLLGDAKMLLDDAKMLLGDAKMLLGDAKMLLGDAKVMCDKLKAQIFEMMHI</sequence>
<keyword evidence="16" id="KW-0520">NAD</keyword>
<feature type="transmembrane region" description="Helical" evidence="24">
    <location>
        <begin position="559"/>
        <end position="578"/>
    </location>
</feature>
<evidence type="ECO:0000256" key="17">
    <source>
        <dbReference type="ARBA" id="ARBA00023128"/>
    </source>
</evidence>
<dbReference type="FunFam" id="3.40.50.1220:FF:000002">
    <property type="entry name" value="NAD(P) transhydrogenase subunit beta"/>
    <property type="match status" value="1"/>
</dbReference>
<feature type="transmembrane region" description="Helical" evidence="24">
    <location>
        <begin position="733"/>
        <end position="754"/>
    </location>
</feature>
<dbReference type="OrthoDB" id="37244at2759"/>
<evidence type="ECO:0000256" key="13">
    <source>
        <dbReference type="ARBA" id="ARBA00022967"/>
    </source>
</evidence>
<evidence type="ECO:0000256" key="20">
    <source>
        <dbReference type="ARBA" id="ARBA00054910"/>
    </source>
</evidence>
<dbReference type="InterPro" id="IPR024605">
    <property type="entry name" value="NADP_transhyd_a_C"/>
</dbReference>
<feature type="transmembrane region" description="Helical" evidence="24">
    <location>
        <begin position="766"/>
        <end position="786"/>
    </location>
</feature>
<dbReference type="Proteomes" id="UP000239899">
    <property type="component" value="Unassembled WGS sequence"/>
</dbReference>
<dbReference type="SUPFAM" id="SSF51735">
    <property type="entry name" value="NAD(P)-binding Rossmann-fold domains"/>
    <property type="match status" value="1"/>
</dbReference>
<dbReference type="SUPFAM" id="SSF52467">
    <property type="entry name" value="DHS-like NAD/FAD-binding domain"/>
    <property type="match status" value="1"/>
</dbReference>
<comment type="similarity">
    <text evidence="21">In the C-terminal section; belongs to the PNT beta subunit family.</text>
</comment>
<reference evidence="27 28" key="1">
    <citation type="journal article" date="2018" name="Plant J.">
        <title>Genome sequences of Chlorella sorokiniana UTEX 1602 and Micractinium conductrix SAG 241.80: implications to maltose excretion by a green alga.</title>
        <authorList>
            <person name="Arriola M.B."/>
            <person name="Velmurugan N."/>
            <person name="Zhang Y."/>
            <person name="Plunkett M.H."/>
            <person name="Hondzo H."/>
            <person name="Barney B.M."/>
        </authorList>
    </citation>
    <scope>NUCLEOTIDE SEQUENCE [LARGE SCALE GENOMIC DNA]</scope>
    <source>
        <strain evidence="28">UTEX 1602</strain>
    </source>
</reference>
<dbReference type="EC" id="7.1.1.1" evidence="5"/>
<keyword evidence="14 24" id="KW-1133">Transmembrane helix</keyword>
<keyword evidence="11" id="KW-0521">NADP</keyword>
<proteinExistence type="inferred from homology"/>
<evidence type="ECO:0000256" key="5">
    <source>
        <dbReference type="ARBA" id="ARBA00012943"/>
    </source>
</evidence>
<dbReference type="InterPro" id="IPR036291">
    <property type="entry name" value="NAD(P)-bd_dom_sf"/>
</dbReference>
<evidence type="ECO:0000313" key="28">
    <source>
        <dbReference type="Proteomes" id="UP000239899"/>
    </source>
</evidence>
<name>A0A2P6TWZ9_CHLSO</name>
<dbReference type="GO" id="GO:0050661">
    <property type="term" value="F:NADP binding"/>
    <property type="evidence" value="ECO:0007669"/>
    <property type="project" value="TreeGrafter"/>
</dbReference>
<accession>A0A2P6TWZ9</accession>
<dbReference type="InterPro" id="IPR029035">
    <property type="entry name" value="DHS-like_NAD/FAD-binding_dom"/>
</dbReference>
<dbReference type="NCBIfam" id="TIGR00561">
    <property type="entry name" value="pntA"/>
    <property type="match status" value="1"/>
</dbReference>
<dbReference type="AlphaFoldDB" id="A0A2P6TWZ9"/>
<dbReference type="GO" id="GO:0006740">
    <property type="term" value="P:NADPH regeneration"/>
    <property type="evidence" value="ECO:0007669"/>
    <property type="project" value="TreeGrafter"/>
</dbReference>
<dbReference type="PROSITE" id="PS00836">
    <property type="entry name" value="ALADH_PNT_1"/>
    <property type="match status" value="1"/>
</dbReference>
<evidence type="ECO:0000256" key="8">
    <source>
        <dbReference type="ARBA" id="ARBA00022692"/>
    </source>
</evidence>
<keyword evidence="10" id="KW-0999">Mitochondrion inner membrane</keyword>
<evidence type="ECO:0000256" key="16">
    <source>
        <dbReference type="ARBA" id="ARBA00023027"/>
    </source>
</evidence>
<evidence type="ECO:0000256" key="12">
    <source>
        <dbReference type="ARBA" id="ARBA00022946"/>
    </source>
</evidence>
<comment type="subunit">
    <text evidence="4">Homodimer.</text>
</comment>
<dbReference type="FunFam" id="3.40.50.720:FF:000028">
    <property type="entry name" value="NAD(P) transhydrogenase subunit alpha"/>
    <property type="match status" value="1"/>
</dbReference>
<dbReference type="SMART" id="SM01002">
    <property type="entry name" value="AlaDh_PNT_C"/>
    <property type="match status" value="1"/>
</dbReference>
<dbReference type="CDD" id="cd05304">
    <property type="entry name" value="Rubrum_tdh"/>
    <property type="match status" value="1"/>
</dbReference>
<evidence type="ECO:0000313" key="27">
    <source>
        <dbReference type="EMBL" id="PRW58594.1"/>
    </source>
</evidence>
<comment type="subcellular location">
    <subcellularLocation>
        <location evidence="2">Cell inner membrane</location>
        <topology evidence="2">Multi-pass membrane protein</topology>
    </subcellularLocation>
    <subcellularLocation>
        <location evidence="1">Mitochondrion inner membrane</location>
        <topology evidence="1">Multi-pass membrane protein</topology>
        <orientation evidence="1">Matrix side</orientation>
    </subcellularLocation>
</comment>
<gene>
    <name evidence="27" type="ORF">C2E21_3191</name>
</gene>
<dbReference type="InterPro" id="IPR007698">
    <property type="entry name" value="AlaDH/PNT_NAD(H)-bd"/>
</dbReference>
<feature type="transmembrane region" description="Helical" evidence="24">
    <location>
        <begin position="700"/>
        <end position="721"/>
    </location>
</feature>
<dbReference type="Pfam" id="PF12769">
    <property type="entry name" value="PNTB_4TM"/>
    <property type="match status" value="1"/>
</dbReference>
<keyword evidence="9" id="KW-0547">Nucleotide-binding</keyword>
<keyword evidence="15" id="KW-0007">Acetylation</keyword>
<dbReference type="Pfam" id="PF01262">
    <property type="entry name" value="AlaDh_PNT_C"/>
    <property type="match status" value="1"/>
</dbReference>
<dbReference type="GO" id="GO:0005743">
    <property type="term" value="C:mitochondrial inner membrane"/>
    <property type="evidence" value="ECO:0007669"/>
    <property type="project" value="UniProtKB-SubCell"/>
</dbReference>
<keyword evidence="8 24" id="KW-0812">Transmembrane</keyword>
<feature type="transmembrane region" description="Helical" evidence="24">
    <location>
        <begin position="860"/>
        <end position="879"/>
    </location>
</feature>
<evidence type="ECO:0000256" key="2">
    <source>
        <dbReference type="ARBA" id="ARBA00004429"/>
    </source>
</evidence>
<dbReference type="Pfam" id="PF02233">
    <property type="entry name" value="PNTB"/>
    <property type="match status" value="1"/>
</dbReference>
<keyword evidence="7" id="KW-0997">Cell inner membrane</keyword>
<evidence type="ECO:0000256" key="18">
    <source>
        <dbReference type="ARBA" id="ARBA00023136"/>
    </source>
</evidence>
<dbReference type="SUPFAM" id="SSF52283">
    <property type="entry name" value="Formate/glycerate dehydrogenase catalytic domain-like"/>
    <property type="match status" value="1"/>
</dbReference>
<evidence type="ECO:0000256" key="15">
    <source>
        <dbReference type="ARBA" id="ARBA00022990"/>
    </source>
</evidence>
<feature type="transmembrane region" description="Helical" evidence="24">
    <location>
        <begin position="584"/>
        <end position="603"/>
    </location>
</feature>
<feature type="domain" description="Alanine dehydrogenase/pyridine nucleotide transhydrogenase N-terminal" evidence="26">
    <location>
        <begin position="96"/>
        <end position="232"/>
    </location>
</feature>
<evidence type="ECO:0000256" key="19">
    <source>
        <dbReference type="ARBA" id="ARBA00048202"/>
    </source>
</evidence>
<evidence type="ECO:0000256" key="9">
    <source>
        <dbReference type="ARBA" id="ARBA00022741"/>
    </source>
</evidence>